<comment type="pathway">
    <text evidence="1">Amino-acid biosynthesis; L-isoleucine biosynthesis; L-isoleucine from 2-oxobutanoate: step 4/4.</text>
</comment>
<comment type="catalytic activity">
    <reaction evidence="6">
        <text>L-valine + 2-oxoglutarate = 3-methyl-2-oxobutanoate + L-glutamate</text>
        <dbReference type="Rhea" id="RHEA:24813"/>
        <dbReference type="ChEBI" id="CHEBI:11851"/>
        <dbReference type="ChEBI" id="CHEBI:16810"/>
        <dbReference type="ChEBI" id="CHEBI:29985"/>
        <dbReference type="ChEBI" id="CHEBI:57762"/>
        <dbReference type="EC" id="2.6.1.42"/>
    </reaction>
</comment>
<evidence type="ECO:0000256" key="2">
    <source>
        <dbReference type="ARBA" id="ARBA00004931"/>
    </source>
</evidence>
<keyword evidence="10" id="KW-1185">Reference proteome</keyword>
<evidence type="ECO:0000256" key="1">
    <source>
        <dbReference type="ARBA" id="ARBA00004824"/>
    </source>
</evidence>
<dbReference type="Proteomes" id="UP000239711">
    <property type="component" value="Unassembled WGS sequence"/>
</dbReference>
<evidence type="ECO:0000256" key="4">
    <source>
        <dbReference type="ARBA" id="ARBA00009320"/>
    </source>
</evidence>
<reference evidence="9 10" key="1">
    <citation type="submission" date="2018-02" db="EMBL/GenBank/DDBJ databases">
        <title>The draft genome of Sphingobacterium sp. 5JN-11.</title>
        <authorList>
            <person name="Liu L."/>
            <person name="Li L."/>
            <person name="Liang L."/>
            <person name="Zhang X."/>
            <person name="Wang T."/>
        </authorList>
    </citation>
    <scope>NUCLEOTIDE SEQUENCE [LARGE SCALE GENOMIC DNA]</scope>
    <source>
        <strain evidence="9 10">5JN-11</strain>
    </source>
</reference>
<dbReference type="InterPro" id="IPR050571">
    <property type="entry name" value="Class-IV_PLP-Dep_Aminotrnsfr"/>
</dbReference>
<organism evidence="9 10">
    <name type="scientific">Sphingobacterium haloxyli</name>
    <dbReference type="NCBI Taxonomy" id="2100533"/>
    <lineage>
        <taxon>Bacteria</taxon>
        <taxon>Pseudomonadati</taxon>
        <taxon>Bacteroidota</taxon>
        <taxon>Sphingobacteriia</taxon>
        <taxon>Sphingobacteriales</taxon>
        <taxon>Sphingobacteriaceae</taxon>
        <taxon>Sphingobacterium</taxon>
    </lineage>
</organism>
<dbReference type="InterPro" id="IPR001544">
    <property type="entry name" value="Aminotrans_IV"/>
</dbReference>
<evidence type="ECO:0000313" key="10">
    <source>
        <dbReference type="Proteomes" id="UP000239711"/>
    </source>
</evidence>
<dbReference type="CDD" id="cd00449">
    <property type="entry name" value="PLPDE_IV"/>
    <property type="match status" value="1"/>
</dbReference>
<dbReference type="GO" id="GO:0016829">
    <property type="term" value="F:lyase activity"/>
    <property type="evidence" value="ECO:0007669"/>
    <property type="project" value="UniProtKB-KW"/>
</dbReference>
<dbReference type="AlphaFoldDB" id="A0A2S9J1G1"/>
<dbReference type="EMBL" id="PVBQ01000012">
    <property type="protein sequence ID" value="PRD46625.1"/>
    <property type="molecule type" value="Genomic_DNA"/>
</dbReference>
<comment type="pathway">
    <text evidence="2">Amino-acid biosynthesis; L-valine biosynthesis; L-valine from pyruvate: step 4/4.</text>
</comment>
<dbReference type="Pfam" id="PF01063">
    <property type="entry name" value="Aminotran_4"/>
    <property type="match status" value="1"/>
</dbReference>
<gene>
    <name evidence="9" type="ORF">C5745_14845</name>
</gene>
<dbReference type="OrthoDB" id="9805628at2"/>
<dbReference type="InterPro" id="IPR043132">
    <property type="entry name" value="BCAT-like_C"/>
</dbReference>
<comment type="catalytic activity">
    <reaction evidence="8">
        <text>L-leucine + 2-oxoglutarate = 4-methyl-2-oxopentanoate + L-glutamate</text>
        <dbReference type="Rhea" id="RHEA:18321"/>
        <dbReference type="ChEBI" id="CHEBI:16810"/>
        <dbReference type="ChEBI" id="CHEBI:17865"/>
        <dbReference type="ChEBI" id="CHEBI:29985"/>
        <dbReference type="ChEBI" id="CHEBI:57427"/>
        <dbReference type="EC" id="2.6.1.42"/>
    </reaction>
</comment>
<dbReference type="GO" id="GO:0004084">
    <property type="term" value="F:branched-chain-amino-acid transaminase activity"/>
    <property type="evidence" value="ECO:0007669"/>
    <property type="project" value="UniProtKB-EC"/>
</dbReference>
<dbReference type="InterPro" id="IPR043131">
    <property type="entry name" value="BCAT-like_N"/>
</dbReference>
<sequence>MSLQYINFDGQLIAENQQIATIDNRALRYGDGLFETMLWKDGDIRFLDLHVKRLQQGMQTLQLDEYTKFDAFFIRSKTEELIRKNNMLGQQVRVRFVVYRAGGGTYAPETNKPVYVVQVSRMPPVLRDKKLGLIIDLYTDFKKPYSDLSHLKSNSALIYVMAGLYKKKFAYDEVFLLNQEGNLCEGLISNIFIYYEKILYTPALTEGCVNGVMRKVVMEMAEHEGVPVVEAQISPEIMKEADEIFCTNAVQGVQWVMGYKQKRYFNKISRILQEKLQTWGEEGGEN</sequence>
<protein>
    <recommendedName>
        <fullName evidence="5">branched-chain-amino-acid transaminase</fullName>
        <ecNumber evidence="5">2.6.1.42</ecNumber>
    </recommendedName>
</protein>
<evidence type="ECO:0000256" key="3">
    <source>
        <dbReference type="ARBA" id="ARBA00005072"/>
    </source>
</evidence>
<comment type="caution">
    <text evidence="9">The sequence shown here is derived from an EMBL/GenBank/DDBJ whole genome shotgun (WGS) entry which is preliminary data.</text>
</comment>
<dbReference type="PANTHER" id="PTHR42743">
    <property type="entry name" value="AMINO-ACID AMINOTRANSFERASE"/>
    <property type="match status" value="1"/>
</dbReference>
<evidence type="ECO:0000256" key="8">
    <source>
        <dbReference type="ARBA" id="ARBA00049229"/>
    </source>
</evidence>
<evidence type="ECO:0000313" key="9">
    <source>
        <dbReference type="EMBL" id="PRD46625.1"/>
    </source>
</evidence>
<proteinExistence type="inferred from homology"/>
<dbReference type="EC" id="2.6.1.42" evidence="5"/>
<dbReference type="Gene3D" id="3.30.470.10">
    <property type="match status" value="1"/>
</dbReference>
<dbReference type="Gene3D" id="3.20.10.10">
    <property type="entry name" value="D-amino Acid Aminotransferase, subunit A, domain 2"/>
    <property type="match status" value="1"/>
</dbReference>
<evidence type="ECO:0000256" key="6">
    <source>
        <dbReference type="ARBA" id="ARBA00048212"/>
    </source>
</evidence>
<comment type="similarity">
    <text evidence="4">Belongs to the class-IV pyridoxal-phosphate-dependent aminotransferase family.</text>
</comment>
<dbReference type="SUPFAM" id="SSF56752">
    <property type="entry name" value="D-aminoacid aminotransferase-like PLP-dependent enzymes"/>
    <property type="match status" value="1"/>
</dbReference>
<accession>A0A2S9J1G1</accession>
<dbReference type="GO" id="GO:0046394">
    <property type="term" value="P:carboxylic acid biosynthetic process"/>
    <property type="evidence" value="ECO:0007669"/>
    <property type="project" value="UniProtKB-ARBA"/>
</dbReference>
<comment type="catalytic activity">
    <reaction evidence="7">
        <text>L-isoleucine + 2-oxoglutarate = (S)-3-methyl-2-oxopentanoate + L-glutamate</text>
        <dbReference type="Rhea" id="RHEA:24801"/>
        <dbReference type="ChEBI" id="CHEBI:16810"/>
        <dbReference type="ChEBI" id="CHEBI:29985"/>
        <dbReference type="ChEBI" id="CHEBI:35146"/>
        <dbReference type="ChEBI" id="CHEBI:58045"/>
        <dbReference type="EC" id="2.6.1.42"/>
    </reaction>
</comment>
<evidence type="ECO:0000256" key="7">
    <source>
        <dbReference type="ARBA" id="ARBA00048798"/>
    </source>
</evidence>
<dbReference type="PANTHER" id="PTHR42743:SF11">
    <property type="entry name" value="AMINODEOXYCHORISMATE LYASE"/>
    <property type="match status" value="1"/>
</dbReference>
<name>A0A2S9J1G1_9SPHI</name>
<dbReference type="RefSeq" id="WP_105717788.1">
    <property type="nucleotide sequence ID" value="NZ_PVBQ01000012.1"/>
</dbReference>
<comment type="pathway">
    <text evidence="3">Amino-acid biosynthesis; L-leucine biosynthesis; L-leucine from 3-methyl-2-oxobutanoate: step 4/4.</text>
</comment>
<keyword evidence="9" id="KW-0456">Lyase</keyword>
<dbReference type="InterPro" id="IPR036038">
    <property type="entry name" value="Aminotransferase-like"/>
</dbReference>
<evidence type="ECO:0000256" key="5">
    <source>
        <dbReference type="ARBA" id="ARBA00013053"/>
    </source>
</evidence>